<organism evidence="1 2">
    <name type="scientific">Colletotrichum chrysophilum</name>
    <dbReference type="NCBI Taxonomy" id="1836956"/>
    <lineage>
        <taxon>Eukaryota</taxon>
        <taxon>Fungi</taxon>
        <taxon>Dikarya</taxon>
        <taxon>Ascomycota</taxon>
        <taxon>Pezizomycotina</taxon>
        <taxon>Sordariomycetes</taxon>
        <taxon>Hypocreomycetidae</taxon>
        <taxon>Glomerellales</taxon>
        <taxon>Glomerellaceae</taxon>
        <taxon>Colletotrichum</taxon>
        <taxon>Colletotrichum gloeosporioides species complex</taxon>
    </lineage>
</organism>
<comment type="caution">
    <text evidence="1">The sequence shown here is derived from an EMBL/GenBank/DDBJ whole genome shotgun (WGS) entry which is preliminary data.</text>
</comment>
<proteinExistence type="predicted"/>
<evidence type="ECO:0000313" key="1">
    <source>
        <dbReference type="EMBL" id="KAK1857126.1"/>
    </source>
</evidence>
<dbReference type="Proteomes" id="UP001243330">
    <property type="component" value="Unassembled WGS sequence"/>
</dbReference>
<keyword evidence="2" id="KW-1185">Reference proteome</keyword>
<dbReference type="AlphaFoldDB" id="A0AAD9AYY3"/>
<name>A0AAD9AYY3_9PEZI</name>
<evidence type="ECO:0000313" key="2">
    <source>
        <dbReference type="Proteomes" id="UP001243330"/>
    </source>
</evidence>
<sequence>MALTAGAIRRAAERARRALAPAAAGFPRRRRLDRRQRHVNPLFLGAVSEPLALEQLSGARLELLAKRQALPNWGVTSQWEAQTIFGEFHLWTKDNSEAAGRQDELVDRANSIPQYSFSPLGTHVPTLSIYFAGALLPS</sequence>
<accession>A0AAD9AYY3</accession>
<protein>
    <submittedName>
        <fullName evidence="1">Uncharacterized protein</fullName>
    </submittedName>
</protein>
<reference evidence="1" key="1">
    <citation type="submission" date="2023-01" db="EMBL/GenBank/DDBJ databases">
        <title>Colletotrichum chrysophilum M932 genome sequence.</title>
        <authorList>
            <person name="Baroncelli R."/>
        </authorList>
    </citation>
    <scope>NUCLEOTIDE SEQUENCE</scope>
    <source>
        <strain evidence="1">M932</strain>
    </source>
</reference>
<gene>
    <name evidence="1" type="ORF">CCHR01_00200</name>
</gene>
<dbReference type="EMBL" id="JAQOWY010000002">
    <property type="protein sequence ID" value="KAK1857126.1"/>
    <property type="molecule type" value="Genomic_DNA"/>
</dbReference>